<dbReference type="Pfam" id="PF07258">
    <property type="entry name" value="COMM_domain"/>
    <property type="match status" value="1"/>
</dbReference>
<protein>
    <submittedName>
        <fullName evidence="3">Uncharacterized protein LOC100909035</fullName>
    </submittedName>
</protein>
<dbReference type="AlphaFoldDB" id="A0AAJ6W059"/>
<evidence type="ECO:0000313" key="3">
    <source>
        <dbReference type="RefSeq" id="XP_003747665.1"/>
    </source>
</evidence>
<dbReference type="Proteomes" id="UP000694867">
    <property type="component" value="Unplaced"/>
</dbReference>
<organism evidence="2 3">
    <name type="scientific">Galendromus occidentalis</name>
    <name type="common">western predatory mite</name>
    <dbReference type="NCBI Taxonomy" id="34638"/>
    <lineage>
        <taxon>Eukaryota</taxon>
        <taxon>Metazoa</taxon>
        <taxon>Ecdysozoa</taxon>
        <taxon>Arthropoda</taxon>
        <taxon>Chelicerata</taxon>
        <taxon>Arachnida</taxon>
        <taxon>Acari</taxon>
        <taxon>Parasitiformes</taxon>
        <taxon>Mesostigmata</taxon>
        <taxon>Gamasina</taxon>
        <taxon>Phytoseioidea</taxon>
        <taxon>Phytoseiidae</taxon>
        <taxon>Typhlodrominae</taxon>
        <taxon>Galendromus</taxon>
    </lineage>
</organism>
<keyword evidence="2" id="KW-1185">Reference proteome</keyword>
<dbReference type="InterPro" id="IPR017920">
    <property type="entry name" value="COMM"/>
</dbReference>
<sequence length="187" mass="20491">MAAPVDSLRGYTDGALLLEKLPLERAEKFLNELGASLSGKQKDGPQSNQYAELSPLDFQASTKALSELFRNHCLSPSSNSADLAAHTSLSTPYKEKIRLIFSRHEDDLKAHLQRGTSLPKQILCDFDWTALIVAASSHLSSQETPLLRLSLSLETHSGSSDSRRTSVEFSMSELDSTIAQLQNCIEA</sequence>
<evidence type="ECO:0000259" key="1">
    <source>
        <dbReference type="Pfam" id="PF07258"/>
    </source>
</evidence>
<gene>
    <name evidence="3" type="primary">LOC100909035</name>
</gene>
<accession>A0AAJ6W059</accession>
<proteinExistence type="predicted"/>
<reference evidence="3" key="1">
    <citation type="submission" date="2025-08" db="UniProtKB">
        <authorList>
            <consortium name="RefSeq"/>
        </authorList>
    </citation>
    <scope>IDENTIFICATION</scope>
</reference>
<dbReference type="GeneID" id="100909035"/>
<feature type="domain" description="COMM" evidence="1">
    <location>
        <begin position="123"/>
        <end position="182"/>
    </location>
</feature>
<dbReference type="RefSeq" id="XP_003747665.1">
    <property type="nucleotide sequence ID" value="XM_003747617.1"/>
</dbReference>
<name>A0AAJ6W059_9ACAR</name>
<dbReference type="KEGG" id="goe:100909035"/>
<evidence type="ECO:0000313" key="2">
    <source>
        <dbReference type="Proteomes" id="UP000694867"/>
    </source>
</evidence>